<evidence type="ECO:0000259" key="1">
    <source>
        <dbReference type="Pfam" id="PF08241"/>
    </source>
</evidence>
<keyword evidence="2" id="KW-0489">Methyltransferase</keyword>
<organism evidence="2 3">
    <name type="scientific">Komarekiella delphini-convector SJRDD-AB1</name>
    <dbReference type="NCBI Taxonomy" id="2593771"/>
    <lineage>
        <taxon>Bacteria</taxon>
        <taxon>Bacillati</taxon>
        <taxon>Cyanobacteriota</taxon>
        <taxon>Cyanophyceae</taxon>
        <taxon>Nostocales</taxon>
        <taxon>Nostocaceae</taxon>
        <taxon>Komarekiella</taxon>
        <taxon>Komarekiella delphini-convector</taxon>
    </lineage>
</organism>
<dbReference type="Gene3D" id="3.40.50.150">
    <property type="entry name" value="Vaccinia Virus protein VP39"/>
    <property type="match status" value="1"/>
</dbReference>
<dbReference type="SUPFAM" id="SSF53335">
    <property type="entry name" value="S-adenosyl-L-methionine-dependent methyltransferases"/>
    <property type="match status" value="1"/>
</dbReference>
<name>A0AA40VRX5_9NOST</name>
<dbReference type="InterPro" id="IPR029063">
    <property type="entry name" value="SAM-dependent_MTases_sf"/>
</dbReference>
<protein>
    <submittedName>
        <fullName evidence="2">Class I SAM-dependent methyltransferase</fullName>
    </submittedName>
</protein>
<dbReference type="Proteomes" id="UP001165986">
    <property type="component" value="Unassembled WGS sequence"/>
</dbReference>
<comment type="caution">
    <text evidence="2">The sequence shown here is derived from an EMBL/GenBank/DDBJ whole genome shotgun (WGS) entry which is preliminary data.</text>
</comment>
<proteinExistence type="predicted"/>
<dbReference type="GO" id="GO:0008757">
    <property type="term" value="F:S-adenosylmethionine-dependent methyltransferase activity"/>
    <property type="evidence" value="ECO:0007669"/>
    <property type="project" value="InterPro"/>
</dbReference>
<dbReference type="GO" id="GO:0032259">
    <property type="term" value="P:methylation"/>
    <property type="evidence" value="ECO:0007669"/>
    <property type="project" value="UniProtKB-KW"/>
</dbReference>
<dbReference type="InterPro" id="IPR013216">
    <property type="entry name" value="Methyltransf_11"/>
</dbReference>
<keyword evidence="3" id="KW-1185">Reference proteome</keyword>
<gene>
    <name evidence="2" type="ORF">FNW02_13265</name>
</gene>
<dbReference type="RefSeq" id="WP_191758003.1">
    <property type="nucleotide sequence ID" value="NZ_VJXY01000012.1"/>
</dbReference>
<dbReference type="CDD" id="cd02440">
    <property type="entry name" value="AdoMet_MTases"/>
    <property type="match status" value="1"/>
</dbReference>
<evidence type="ECO:0000313" key="2">
    <source>
        <dbReference type="EMBL" id="MBD6616771.1"/>
    </source>
</evidence>
<feature type="domain" description="Methyltransferase type 11" evidence="1">
    <location>
        <begin position="56"/>
        <end position="146"/>
    </location>
</feature>
<dbReference type="EMBL" id="VJXY01000012">
    <property type="protein sequence ID" value="MBD6616771.1"/>
    <property type="molecule type" value="Genomic_DNA"/>
</dbReference>
<accession>A0AA40VRX5</accession>
<dbReference type="AlphaFoldDB" id="A0AA40VRX5"/>
<reference evidence="2" key="1">
    <citation type="submission" date="2019-07" db="EMBL/GenBank/DDBJ databases">
        <title>Toxilogical consequences of a new and cryptic species of cyanobacteria (Komarekiella delphini-convector) recovered from the epidermis of a bottlenose dolphin and 1500 ft. in the air.</title>
        <authorList>
            <person name="Brown A.O."/>
            <person name="Dvorak P."/>
            <person name="Villanueva C.D."/>
            <person name="Foss A.J."/>
            <person name="Garvey A.D."/>
            <person name="Gibson Q.A."/>
            <person name="Johansen J.R."/>
            <person name="Casamatta D.A."/>
        </authorList>
    </citation>
    <scope>NUCLEOTIDE SEQUENCE</scope>
    <source>
        <strain evidence="2">SJRDD-AB1</strain>
    </source>
</reference>
<evidence type="ECO:0000313" key="3">
    <source>
        <dbReference type="Proteomes" id="UP001165986"/>
    </source>
</evidence>
<sequence length="259" mass="29481">MPKCSECRMLTINKCSAYAKAQEILGRELPPPPVGACEVPIVENYLQLIKEGMTVLEIGCGTWDLIKNHCERIGARYEGIDTETEYFGKKTIATRLENLADLSFPDESFDVVIGNQTMEHWAENGCSLEWGLYQCFRVCKPGGRVLMNVPIHFHGTRTFMLGEIDIIKQLFASFSGKVLFEKWGHPSEPLPELFSYPGYWILHNCPAYVLDIQAFKDRPLPEDFNNSRATSGRLAQIQNYPLSYNIYRILRKTGLFSNV</sequence>
<keyword evidence="2" id="KW-0808">Transferase</keyword>
<dbReference type="Pfam" id="PF08241">
    <property type="entry name" value="Methyltransf_11"/>
    <property type="match status" value="1"/>
</dbReference>